<name>C8NCY7_CARH6</name>
<keyword evidence="3" id="KW-1185">Reference proteome</keyword>
<feature type="transmembrane region" description="Helical" evidence="1">
    <location>
        <begin position="111"/>
        <end position="132"/>
    </location>
</feature>
<protein>
    <recommendedName>
        <fullName evidence="4">Epimerase</fullName>
    </recommendedName>
</protein>
<dbReference type="InterPro" id="IPR025695">
    <property type="entry name" value="DoxX-like"/>
</dbReference>
<evidence type="ECO:0008006" key="4">
    <source>
        <dbReference type="Google" id="ProtNLM"/>
    </source>
</evidence>
<accession>C8NCY7</accession>
<dbReference type="STRING" id="2718.CHUV0807_1357"/>
<sequence>MQKFLNQQKEVNMPARENLPRYLPRSLGVLWLWSGLQPALVAPGESLQLLAQIGVPPALQQPLFYAASAWDVVLGMCCFTPFARSHALWGLQAVTVAAYTLIVAWCLPQAWLHPFAPLIKNLPILALICYLARRNP</sequence>
<proteinExistence type="predicted"/>
<dbReference type="Proteomes" id="UP000004870">
    <property type="component" value="Unassembled WGS sequence"/>
</dbReference>
<organism evidence="2 3">
    <name type="scientific">Cardiobacterium hominis (strain ATCC 15826 / DSM 8339 / NCTC 10426 / 6573)</name>
    <dbReference type="NCBI Taxonomy" id="638300"/>
    <lineage>
        <taxon>Bacteria</taxon>
        <taxon>Pseudomonadati</taxon>
        <taxon>Pseudomonadota</taxon>
        <taxon>Gammaproteobacteria</taxon>
        <taxon>Cardiobacteriales</taxon>
        <taxon>Cardiobacteriaceae</taxon>
        <taxon>Cardiobacterium</taxon>
    </lineage>
</organism>
<evidence type="ECO:0000313" key="3">
    <source>
        <dbReference type="Proteomes" id="UP000004870"/>
    </source>
</evidence>
<dbReference type="HOGENOM" id="CLU_155918_1_0_6"/>
<evidence type="ECO:0000313" key="2">
    <source>
        <dbReference type="EMBL" id="EEV87507.1"/>
    </source>
</evidence>
<keyword evidence="1" id="KW-1133">Transmembrane helix</keyword>
<comment type="caution">
    <text evidence="2">The sequence shown here is derived from an EMBL/GenBank/DDBJ whole genome shotgun (WGS) entry which is preliminary data.</text>
</comment>
<evidence type="ECO:0000256" key="1">
    <source>
        <dbReference type="SAM" id="Phobius"/>
    </source>
</evidence>
<gene>
    <name evidence="2" type="ORF">HMPREF0198_2365</name>
</gene>
<keyword evidence="1" id="KW-0472">Membrane</keyword>
<dbReference type="Pfam" id="PF13781">
    <property type="entry name" value="DoxX_3"/>
    <property type="match status" value="1"/>
</dbReference>
<keyword evidence="1" id="KW-0812">Transmembrane</keyword>
<feature type="transmembrane region" description="Helical" evidence="1">
    <location>
        <begin position="87"/>
        <end position="105"/>
    </location>
</feature>
<reference evidence="2 3" key="1">
    <citation type="submission" date="2009-08" db="EMBL/GenBank/DDBJ databases">
        <authorList>
            <person name="Qin X."/>
            <person name="Bachman B."/>
            <person name="Battles P."/>
            <person name="Bell A."/>
            <person name="Bess C."/>
            <person name="Bickham C."/>
            <person name="Chaboub L."/>
            <person name="Chen D."/>
            <person name="Coyle M."/>
            <person name="Deiros D.R."/>
            <person name="Dinh H."/>
            <person name="Forbes L."/>
            <person name="Fowler G."/>
            <person name="Francisco L."/>
            <person name="Fu Q."/>
            <person name="Gubbala S."/>
            <person name="Hale W."/>
            <person name="Han Y."/>
            <person name="Hemphill L."/>
            <person name="Highlander S.K."/>
            <person name="Hirani K."/>
            <person name="Hogues M."/>
            <person name="Jackson L."/>
            <person name="Jakkamsetti A."/>
            <person name="Javaid M."/>
            <person name="Jiang H."/>
            <person name="Korchina V."/>
            <person name="Kovar C."/>
            <person name="Lara F."/>
            <person name="Lee S."/>
            <person name="Mata R."/>
            <person name="Mathew T."/>
            <person name="Moen C."/>
            <person name="Morales K."/>
            <person name="Munidasa M."/>
            <person name="Nazareth L."/>
            <person name="Ngo R."/>
            <person name="Nguyen L."/>
            <person name="Okwuonu G."/>
            <person name="Ongeri F."/>
            <person name="Patil S."/>
            <person name="Petrosino J."/>
            <person name="Pham C."/>
            <person name="Pham P."/>
            <person name="Pu L.-L."/>
            <person name="Puazo M."/>
            <person name="Raj R."/>
            <person name="Reid J."/>
            <person name="Rouhana J."/>
            <person name="Saada N."/>
            <person name="Shang Y."/>
            <person name="Simmons D."/>
            <person name="Thornton R."/>
            <person name="Warren J."/>
            <person name="Weissenberger G."/>
            <person name="Zhang J."/>
            <person name="Zhang L."/>
            <person name="Zhou C."/>
            <person name="Zhu D."/>
            <person name="Muzny D."/>
            <person name="Worley K."/>
            <person name="Gibbs R."/>
        </authorList>
    </citation>
    <scope>NUCLEOTIDE SEQUENCE [LARGE SCALE GENOMIC DNA]</scope>
    <source>
        <strain evidence="3">ATCC 15826 / DSM 8339 / NCTC 10426 / 6573</strain>
    </source>
</reference>
<dbReference type="AlphaFoldDB" id="C8NCY7"/>
<dbReference type="EMBL" id="ACKY01000129">
    <property type="protein sequence ID" value="EEV87507.1"/>
    <property type="molecule type" value="Genomic_DNA"/>
</dbReference>